<accession>A0A9P4WY24</accession>
<dbReference type="Pfam" id="PF06985">
    <property type="entry name" value="HET"/>
    <property type="match status" value="1"/>
</dbReference>
<feature type="region of interest" description="Disordered" evidence="1">
    <location>
        <begin position="606"/>
        <end position="666"/>
    </location>
</feature>
<keyword evidence="4" id="KW-1185">Reference proteome</keyword>
<protein>
    <recommendedName>
        <fullName evidence="2">Heterokaryon incompatibility domain-containing protein</fullName>
    </recommendedName>
</protein>
<evidence type="ECO:0000313" key="4">
    <source>
        <dbReference type="Proteomes" id="UP000758155"/>
    </source>
</evidence>
<sequence>MRLLNTQDQTLTEFLEDCPEYAILSHMWGDDEVTFEDIAKPHAETMAGYNKILKCCRQALNDGFQWVWIDTCCIDKNSSAELTEAINSMYDWYWDAEMCYAYLEDVKQPKDASVGPFHSDFVKSRWFRRGWTLQELLAPPSVVFFDRNWNRFGTKHDMYMIIKTAAGIEEKYIRNRDKLQEASIGTVFGWASKRETKRPEDVAYCLLGFFRVNMPLLYGEGTRAFYRLQLELLRQTEDHTIFAWNPQEGEIYETMGVLAPSPKQFQHIPNVEKAPLHYGVALNHKSADTTYEMTNRGLRIALPRTEKYHNGKLQIVAGLTLRLSTEALTWSKQQHNHGRRSIGTLPSGSNPLWPKPFAVIELEKIGPDRYCRKMSSRVRIVKSSGLSNAYTHRMYIDAESRLKDTTKSRRIPCPMTITSLHCDFAQTELHGVDVYREGQLRAWPNSEEQPDLQKLVIFDSEWASVRLSVWGVSFTIIIGQTQRKAGLLVTHSTSTETFNDEKRLVRVVQKGFEKLHSDVEALAEKLEDPEQYSRVEKSWQLDPNIKVTLRARKTRVLGVGPKWTVAVKILDKNWGIVQGSMEEIEKGLREAGVKGPVLNGSIPSFGPLPDACGSKSSPEDLSVTDRPRCDSPISTEDPQPMRPAVDSWRSLSWQSSSRTRTCDQRA</sequence>
<dbReference type="PANTHER" id="PTHR10622">
    <property type="entry name" value="HET DOMAIN-CONTAINING PROTEIN"/>
    <property type="match status" value="1"/>
</dbReference>
<feature type="compositionally biased region" description="Low complexity" evidence="1">
    <location>
        <begin position="647"/>
        <end position="659"/>
    </location>
</feature>
<gene>
    <name evidence="3" type="ORF">E8E12_011245</name>
</gene>
<dbReference type="Proteomes" id="UP000758155">
    <property type="component" value="Unassembled WGS sequence"/>
</dbReference>
<name>A0A9P4WY24_9PLEO</name>
<evidence type="ECO:0000259" key="2">
    <source>
        <dbReference type="Pfam" id="PF06985"/>
    </source>
</evidence>
<feature type="domain" description="Heterokaryon incompatibility" evidence="2">
    <location>
        <begin position="21"/>
        <end position="108"/>
    </location>
</feature>
<dbReference type="InterPro" id="IPR010730">
    <property type="entry name" value="HET"/>
</dbReference>
<proteinExistence type="predicted"/>
<organism evidence="3 4">
    <name type="scientific">Didymella heteroderae</name>
    <dbReference type="NCBI Taxonomy" id="1769908"/>
    <lineage>
        <taxon>Eukaryota</taxon>
        <taxon>Fungi</taxon>
        <taxon>Dikarya</taxon>
        <taxon>Ascomycota</taxon>
        <taxon>Pezizomycotina</taxon>
        <taxon>Dothideomycetes</taxon>
        <taxon>Pleosporomycetidae</taxon>
        <taxon>Pleosporales</taxon>
        <taxon>Pleosporineae</taxon>
        <taxon>Didymellaceae</taxon>
        <taxon>Didymella</taxon>
    </lineage>
</organism>
<dbReference type="EMBL" id="SWKV01000005">
    <property type="protein sequence ID" value="KAF3046125.1"/>
    <property type="molecule type" value="Genomic_DNA"/>
</dbReference>
<comment type="caution">
    <text evidence="3">The sequence shown here is derived from an EMBL/GenBank/DDBJ whole genome shotgun (WGS) entry which is preliminary data.</text>
</comment>
<dbReference type="AlphaFoldDB" id="A0A9P4WY24"/>
<evidence type="ECO:0000256" key="1">
    <source>
        <dbReference type="SAM" id="MobiDB-lite"/>
    </source>
</evidence>
<reference evidence="3" key="1">
    <citation type="submission" date="2019-04" db="EMBL/GenBank/DDBJ databases">
        <title>Sequencing of skin fungus with MAO and IRED activity.</title>
        <authorList>
            <person name="Marsaioli A.J."/>
            <person name="Bonatto J.M.C."/>
            <person name="Reis Junior O."/>
        </authorList>
    </citation>
    <scope>NUCLEOTIDE SEQUENCE</scope>
    <source>
        <strain evidence="3">28M1</strain>
    </source>
</reference>
<evidence type="ECO:0000313" key="3">
    <source>
        <dbReference type="EMBL" id="KAF3046125.1"/>
    </source>
</evidence>
<dbReference type="OrthoDB" id="20872at2759"/>
<dbReference type="PANTHER" id="PTHR10622:SF10">
    <property type="entry name" value="HET DOMAIN-CONTAINING PROTEIN"/>
    <property type="match status" value="1"/>
</dbReference>